<keyword evidence="8" id="KW-1185">Reference proteome</keyword>
<accession>A0A4R1LDB2</accession>
<dbReference type="InterPro" id="IPR014284">
    <property type="entry name" value="RNA_pol_sigma-70_dom"/>
</dbReference>
<keyword evidence="2" id="KW-0805">Transcription regulation</keyword>
<dbReference type="InterPro" id="IPR013324">
    <property type="entry name" value="RNA_pol_sigma_r3/r4-like"/>
</dbReference>
<dbReference type="Pfam" id="PF08281">
    <property type="entry name" value="Sigma70_r4_2"/>
    <property type="match status" value="1"/>
</dbReference>
<dbReference type="Proteomes" id="UP000295210">
    <property type="component" value="Unassembled WGS sequence"/>
</dbReference>
<evidence type="ECO:0000313" key="8">
    <source>
        <dbReference type="Proteomes" id="UP000295210"/>
    </source>
</evidence>
<dbReference type="InterPro" id="IPR013249">
    <property type="entry name" value="RNA_pol_sigma70_r4_t2"/>
</dbReference>
<dbReference type="InterPro" id="IPR039425">
    <property type="entry name" value="RNA_pol_sigma-70-like"/>
</dbReference>
<evidence type="ECO:0000256" key="1">
    <source>
        <dbReference type="ARBA" id="ARBA00010641"/>
    </source>
</evidence>
<dbReference type="InterPro" id="IPR036388">
    <property type="entry name" value="WH-like_DNA-bd_sf"/>
</dbReference>
<dbReference type="CDD" id="cd06171">
    <property type="entry name" value="Sigma70_r4"/>
    <property type="match status" value="1"/>
</dbReference>
<evidence type="ECO:0000256" key="4">
    <source>
        <dbReference type="ARBA" id="ARBA00023163"/>
    </source>
</evidence>
<sequence>MHEREEAEFTRFVERHSRFVFRVAYAVLRNAHDAEDALQETFLKLYRNGAWRDVSDPHAFLARAAWRVAVDRLPKRDDRESVALDLLDTPASDLDPEQTVIDATAQHLIHQMIDSLPEELRRPLALSTIEELNSREIASVMQLPEGTVRTRLMRARQMLREKLVAAERRTHATG</sequence>
<dbReference type="EMBL" id="SMGK01000001">
    <property type="protein sequence ID" value="TCK75697.1"/>
    <property type="molecule type" value="Genomic_DNA"/>
</dbReference>
<gene>
    <name evidence="7" type="ORF">C7378_0688</name>
</gene>
<dbReference type="OrthoDB" id="9784984at2"/>
<name>A0A4R1LDB2_9BACT</name>
<dbReference type="GO" id="GO:0003677">
    <property type="term" value="F:DNA binding"/>
    <property type="evidence" value="ECO:0007669"/>
    <property type="project" value="InterPro"/>
</dbReference>
<feature type="domain" description="RNA polymerase sigma-70 region 2" evidence="5">
    <location>
        <begin position="12"/>
        <end position="77"/>
    </location>
</feature>
<evidence type="ECO:0000259" key="6">
    <source>
        <dbReference type="Pfam" id="PF08281"/>
    </source>
</evidence>
<dbReference type="Pfam" id="PF04542">
    <property type="entry name" value="Sigma70_r2"/>
    <property type="match status" value="1"/>
</dbReference>
<dbReference type="AlphaFoldDB" id="A0A4R1LDB2"/>
<keyword evidence="4" id="KW-0804">Transcription</keyword>
<dbReference type="PANTHER" id="PTHR43133:SF51">
    <property type="entry name" value="RNA POLYMERASE SIGMA FACTOR"/>
    <property type="match status" value="1"/>
</dbReference>
<protein>
    <submittedName>
        <fullName evidence="7">RNA polymerase sigma-70 factor (ECF subfamily)</fullName>
    </submittedName>
</protein>
<dbReference type="GO" id="GO:0006352">
    <property type="term" value="P:DNA-templated transcription initiation"/>
    <property type="evidence" value="ECO:0007669"/>
    <property type="project" value="InterPro"/>
</dbReference>
<evidence type="ECO:0000313" key="7">
    <source>
        <dbReference type="EMBL" id="TCK75697.1"/>
    </source>
</evidence>
<feature type="domain" description="RNA polymerase sigma factor 70 region 4 type 2" evidence="6">
    <location>
        <begin position="108"/>
        <end position="159"/>
    </location>
</feature>
<proteinExistence type="inferred from homology"/>
<dbReference type="Gene3D" id="1.10.1740.10">
    <property type="match status" value="1"/>
</dbReference>
<dbReference type="NCBIfam" id="TIGR02937">
    <property type="entry name" value="sigma70-ECF"/>
    <property type="match status" value="1"/>
</dbReference>
<evidence type="ECO:0000256" key="3">
    <source>
        <dbReference type="ARBA" id="ARBA00023082"/>
    </source>
</evidence>
<dbReference type="SUPFAM" id="SSF88946">
    <property type="entry name" value="Sigma2 domain of RNA polymerase sigma factors"/>
    <property type="match status" value="1"/>
</dbReference>
<dbReference type="Gene3D" id="1.10.10.10">
    <property type="entry name" value="Winged helix-like DNA-binding domain superfamily/Winged helix DNA-binding domain"/>
    <property type="match status" value="1"/>
</dbReference>
<dbReference type="InterPro" id="IPR007627">
    <property type="entry name" value="RNA_pol_sigma70_r2"/>
</dbReference>
<dbReference type="PANTHER" id="PTHR43133">
    <property type="entry name" value="RNA POLYMERASE ECF-TYPE SIGMA FACTO"/>
    <property type="match status" value="1"/>
</dbReference>
<comment type="caution">
    <text evidence="7">The sequence shown here is derived from an EMBL/GenBank/DDBJ whole genome shotgun (WGS) entry which is preliminary data.</text>
</comment>
<evidence type="ECO:0000259" key="5">
    <source>
        <dbReference type="Pfam" id="PF04542"/>
    </source>
</evidence>
<reference evidence="7 8" key="1">
    <citation type="submission" date="2019-03" db="EMBL/GenBank/DDBJ databases">
        <title>Genomic Encyclopedia of Type Strains, Phase IV (KMG-IV): sequencing the most valuable type-strain genomes for metagenomic binning, comparative biology and taxonomic classification.</title>
        <authorList>
            <person name="Goeker M."/>
        </authorList>
    </citation>
    <scope>NUCLEOTIDE SEQUENCE [LARGE SCALE GENOMIC DNA]</scope>
    <source>
        <strain evidence="7 8">DSM 103428</strain>
    </source>
</reference>
<comment type="similarity">
    <text evidence="1">Belongs to the sigma-70 factor family. ECF subfamily.</text>
</comment>
<keyword evidence="3" id="KW-0731">Sigma factor</keyword>
<dbReference type="InterPro" id="IPR013325">
    <property type="entry name" value="RNA_pol_sigma_r2"/>
</dbReference>
<evidence type="ECO:0000256" key="2">
    <source>
        <dbReference type="ARBA" id="ARBA00023015"/>
    </source>
</evidence>
<dbReference type="SUPFAM" id="SSF88659">
    <property type="entry name" value="Sigma3 and sigma4 domains of RNA polymerase sigma factors"/>
    <property type="match status" value="1"/>
</dbReference>
<dbReference type="GO" id="GO:0016987">
    <property type="term" value="F:sigma factor activity"/>
    <property type="evidence" value="ECO:0007669"/>
    <property type="project" value="UniProtKB-KW"/>
</dbReference>
<organism evidence="7 8">
    <name type="scientific">Acidipila rosea</name>
    <dbReference type="NCBI Taxonomy" id="768535"/>
    <lineage>
        <taxon>Bacteria</taxon>
        <taxon>Pseudomonadati</taxon>
        <taxon>Acidobacteriota</taxon>
        <taxon>Terriglobia</taxon>
        <taxon>Terriglobales</taxon>
        <taxon>Acidobacteriaceae</taxon>
        <taxon>Acidipila</taxon>
    </lineage>
</organism>